<accession>A0A1A9UKU7</accession>
<reference evidence="2" key="1">
    <citation type="submission" date="2020-05" db="UniProtKB">
        <authorList>
            <consortium name="EnsemblMetazoa"/>
        </authorList>
    </citation>
    <scope>IDENTIFICATION</scope>
    <source>
        <strain evidence="2">TTRI</strain>
    </source>
</reference>
<dbReference type="AlphaFoldDB" id="A0A1A9UKU7"/>
<protein>
    <submittedName>
        <fullName evidence="2">Uncharacterized protein</fullName>
    </submittedName>
</protein>
<feature type="chain" id="PRO_5008398620" evidence="1">
    <location>
        <begin position="23"/>
        <end position="121"/>
    </location>
</feature>
<evidence type="ECO:0000313" key="3">
    <source>
        <dbReference type="Proteomes" id="UP000078200"/>
    </source>
</evidence>
<feature type="signal peptide" evidence="1">
    <location>
        <begin position="1"/>
        <end position="22"/>
    </location>
</feature>
<organism evidence="2 3">
    <name type="scientific">Glossina austeni</name>
    <name type="common">Savannah tsetse fly</name>
    <dbReference type="NCBI Taxonomy" id="7395"/>
    <lineage>
        <taxon>Eukaryota</taxon>
        <taxon>Metazoa</taxon>
        <taxon>Ecdysozoa</taxon>
        <taxon>Arthropoda</taxon>
        <taxon>Hexapoda</taxon>
        <taxon>Insecta</taxon>
        <taxon>Pterygota</taxon>
        <taxon>Neoptera</taxon>
        <taxon>Endopterygota</taxon>
        <taxon>Diptera</taxon>
        <taxon>Brachycera</taxon>
        <taxon>Muscomorpha</taxon>
        <taxon>Hippoboscoidea</taxon>
        <taxon>Glossinidae</taxon>
        <taxon>Glossina</taxon>
    </lineage>
</organism>
<keyword evidence="1" id="KW-0732">Signal</keyword>
<dbReference type="EnsemblMetazoa" id="GAUT007790-RA">
    <property type="protein sequence ID" value="GAUT007790-PA"/>
    <property type="gene ID" value="GAUT007790"/>
</dbReference>
<evidence type="ECO:0000313" key="2">
    <source>
        <dbReference type="EnsemblMetazoa" id="GAUT007790-PA"/>
    </source>
</evidence>
<sequence length="121" mass="13375">MTSAFAFLKTSSIASFWRLLSSVLVKLRNVLQEFSAATLVDIKAFKKISTADPTNIAAATTTTITTTVTTTTTTTTTTPTTMKPNDWVVIPVFADIVKLALTGRENCLQRKYHNYRILNIQ</sequence>
<dbReference type="VEuPathDB" id="VectorBase:GAUT007790"/>
<evidence type="ECO:0000256" key="1">
    <source>
        <dbReference type="SAM" id="SignalP"/>
    </source>
</evidence>
<keyword evidence="3" id="KW-1185">Reference proteome</keyword>
<name>A0A1A9UKU7_GLOAU</name>
<dbReference type="STRING" id="7395.A0A1A9UKU7"/>
<dbReference type="Proteomes" id="UP000078200">
    <property type="component" value="Unassembled WGS sequence"/>
</dbReference>
<proteinExistence type="predicted"/>